<organism evidence="3 4">
    <name type="scientific">Mediterraneibacter butyricigenes</name>
    <dbReference type="NCBI Taxonomy" id="2316025"/>
    <lineage>
        <taxon>Bacteria</taxon>
        <taxon>Bacillati</taxon>
        <taxon>Bacillota</taxon>
        <taxon>Clostridia</taxon>
        <taxon>Lachnospirales</taxon>
        <taxon>Lachnospiraceae</taxon>
        <taxon>Mediterraneibacter</taxon>
    </lineage>
</organism>
<dbReference type="EMBL" id="BHGK01000001">
    <property type="protein sequence ID" value="GCA66480.1"/>
    <property type="molecule type" value="Genomic_DNA"/>
</dbReference>
<feature type="transmembrane region" description="Helical" evidence="1">
    <location>
        <begin position="354"/>
        <end position="375"/>
    </location>
</feature>
<feature type="transmembrane region" description="Helical" evidence="1">
    <location>
        <begin position="197"/>
        <end position="218"/>
    </location>
</feature>
<sequence length="546" mass="63881">MKKSRYNLHKILITMILIYLGFLFIGKNTFLYKYEETQSFNKIDIKATNIYSENFNDQHLLKINTDKIEINAIRIGFSNRTTQNSTISIYYKDVDDNLIAITSRPYCFLQKEIVIPIQYNKYSNLYIDIPNTTKINEVGIGLKYFSPVQKSISWILEQFALLILSAILSFLLTRSINSNINSKTITHKEERNSNIELLRIICMLLLVAHHCVVHGGALNMAEGRNLLFSYLFLPVGKICFIIYIAISMWFFVDQQFSAVRFIKVWFEVFFYSFFFTIIAFMLGANISILDIFSSLLPIIGNSHGFASSYLLFYLLLPFIKKGTDHLTKNQSRYLLFLIFVAQILSQIMGQITNYYQYVFSELTLFIFCYVLMLNLKKWPLAFLKDKRITSGTAFIIWLILLQANYSVLWGRNNKIIDFLLGNSGTESSLLMIIAGFSVFFFVKELPKYVNPKINKLATYSFAVLLIHDHNFLRNIVWSYFVETDTWYYSSYFILILTGIVFIIYFVCSIIELLRKNILEVYILKQKPVLKFVKIIDNYLIFEEHKK</sequence>
<dbReference type="AlphaFoldDB" id="A0A391P0K3"/>
<proteinExistence type="predicted"/>
<feature type="transmembrane region" description="Helical" evidence="1">
    <location>
        <begin position="486"/>
        <end position="507"/>
    </location>
</feature>
<evidence type="ECO:0000256" key="1">
    <source>
        <dbReference type="SAM" id="Phobius"/>
    </source>
</evidence>
<gene>
    <name evidence="3" type="ORF">KGMB01110_09160</name>
</gene>
<protein>
    <recommendedName>
        <fullName evidence="2">Acyltransferase 3 domain-containing protein</fullName>
    </recommendedName>
</protein>
<feature type="transmembrane region" description="Helical" evidence="1">
    <location>
        <begin position="428"/>
        <end position="445"/>
    </location>
</feature>
<feature type="transmembrane region" description="Helical" evidence="1">
    <location>
        <begin position="331"/>
        <end position="348"/>
    </location>
</feature>
<keyword evidence="4" id="KW-1185">Reference proteome</keyword>
<dbReference type="InterPro" id="IPR002656">
    <property type="entry name" value="Acyl_transf_3_dom"/>
</dbReference>
<reference evidence="4" key="1">
    <citation type="submission" date="2018-09" db="EMBL/GenBank/DDBJ databases">
        <title>Draft Genome Sequence of Mediterraneibacter sp. KCTC 15684.</title>
        <authorList>
            <person name="Kim J.S."/>
            <person name="Han K.I."/>
            <person name="Suh M.K."/>
            <person name="Lee K.C."/>
            <person name="Eom M.K."/>
            <person name="Lee J.H."/>
            <person name="Park S.H."/>
            <person name="Kang S.W."/>
            <person name="Park J.E."/>
            <person name="Oh B.S."/>
            <person name="Yu S.Y."/>
            <person name="Choi S.H."/>
            <person name="Lee D.H."/>
            <person name="Yoon H."/>
            <person name="Kim B."/>
            <person name="Yang S.J."/>
            <person name="Lee J.S."/>
        </authorList>
    </citation>
    <scope>NUCLEOTIDE SEQUENCE [LARGE SCALE GENOMIC DNA]</scope>
    <source>
        <strain evidence="4">KCTC 15684</strain>
    </source>
</reference>
<evidence type="ECO:0000313" key="3">
    <source>
        <dbReference type="EMBL" id="GCA66480.1"/>
    </source>
</evidence>
<feature type="transmembrane region" description="Helical" evidence="1">
    <location>
        <begin position="152"/>
        <end position="176"/>
    </location>
</feature>
<dbReference type="RefSeq" id="WP_119297710.1">
    <property type="nucleotide sequence ID" value="NZ_BHGK01000001.1"/>
</dbReference>
<feature type="domain" description="Acyltransferase 3" evidence="2">
    <location>
        <begin position="193"/>
        <end position="503"/>
    </location>
</feature>
<feature type="transmembrane region" description="Helical" evidence="1">
    <location>
        <begin position="230"/>
        <end position="252"/>
    </location>
</feature>
<feature type="transmembrane region" description="Helical" evidence="1">
    <location>
        <begin position="457"/>
        <end position="480"/>
    </location>
</feature>
<comment type="caution">
    <text evidence="3">The sequence shown here is derived from an EMBL/GenBank/DDBJ whole genome shotgun (WGS) entry which is preliminary data.</text>
</comment>
<keyword evidence="1" id="KW-0472">Membrane</keyword>
<accession>A0A391P0K3</accession>
<feature type="transmembrane region" description="Helical" evidence="1">
    <location>
        <begin position="298"/>
        <end position="319"/>
    </location>
</feature>
<evidence type="ECO:0000259" key="2">
    <source>
        <dbReference type="Pfam" id="PF01757"/>
    </source>
</evidence>
<keyword evidence="1" id="KW-0812">Transmembrane</keyword>
<dbReference type="Proteomes" id="UP000265643">
    <property type="component" value="Unassembled WGS sequence"/>
</dbReference>
<dbReference type="Pfam" id="PF01757">
    <property type="entry name" value="Acyl_transf_3"/>
    <property type="match status" value="1"/>
</dbReference>
<dbReference type="GO" id="GO:0016747">
    <property type="term" value="F:acyltransferase activity, transferring groups other than amino-acyl groups"/>
    <property type="evidence" value="ECO:0007669"/>
    <property type="project" value="InterPro"/>
</dbReference>
<evidence type="ECO:0000313" key="4">
    <source>
        <dbReference type="Proteomes" id="UP000265643"/>
    </source>
</evidence>
<name>A0A391P0K3_9FIRM</name>
<feature type="transmembrane region" description="Helical" evidence="1">
    <location>
        <begin position="264"/>
        <end position="286"/>
    </location>
</feature>
<feature type="transmembrane region" description="Helical" evidence="1">
    <location>
        <begin position="12"/>
        <end position="32"/>
    </location>
</feature>
<keyword evidence="1" id="KW-1133">Transmembrane helix</keyword>
<feature type="transmembrane region" description="Helical" evidence="1">
    <location>
        <begin position="387"/>
        <end position="408"/>
    </location>
</feature>